<dbReference type="InterPro" id="IPR038726">
    <property type="entry name" value="PDDEXK_AddAB-type"/>
</dbReference>
<keyword evidence="3" id="KW-0234">DNA repair</keyword>
<dbReference type="Pfam" id="PF12705">
    <property type="entry name" value="PDDEXK_1"/>
    <property type="match status" value="1"/>
</dbReference>
<name>A0A7K3LYJ1_9ACTN</name>
<feature type="domain" description="PD-(D/E)XK endonuclease-like" evidence="5">
    <location>
        <begin position="22"/>
        <end position="269"/>
    </location>
</feature>
<keyword evidence="2" id="KW-0347">Helicase</keyword>
<keyword evidence="2" id="KW-0378">Hydrolase</keyword>
<protein>
    <submittedName>
        <fullName evidence="6">DUF2800 domain-containing protein</fullName>
    </submittedName>
</protein>
<feature type="compositionally biased region" description="Polar residues" evidence="4">
    <location>
        <begin position="1"/>
        <end position="11"/>
    </location>
</feature>
<evidence type="ECO:0000313" key="6">
    <source>
        <dbReference type="EMBL" id="NDL56103.1"/>
    </source>
</evidence>
<keyword evidence="2" id="KW-0067">ATP-binding</keyword>
<dbReference type="Gene3D" id="3.90.320.10">
    <property type="match status" value="1"/>
</dbReference>
<dbReference type="SUPFAM" id="SSF52980">
    <property type="entry name" value="Restriction endonuclease-like"/>
    <property type="match status" value="1"/>
</dbReference>
<evidence type="ECO:0000256" key="1">
    <source>
        <dbReference type="ARBA" id="ARBA00022763"/>
    </source>
</evidence>
<dbReference type="GO" id="GO:0006281">
    <property type="term" value="P:DNA repair"/>
    <property type="evidence" value="ECO:0007669"/>
    <property type="project" value="UniProtKB-KW"/>
</dbReference>
<accession>A0A7K3LYJ1</accession>
<dbReference type="InterPro" id="IPR011604">
    <property type="entry name" value="PDDEXK-like_dom_sf"/>
</dbReference>
<keyword evidence="7" id="KW-1185">Reference proteome</keyword>
<feature type="region of interest" description="Disordered" evidence="4">
    <location>
        <begin position="272"/>
        <end position="301"/>
    </location>
</feature>
<dbReference type="GO" id="GO:0004386">
    <property type="term" value="F:helicase activity"/>
    <property type="evidence" value="ECO:0007669"/>
    <property type="project" value="UniProtKB-KW"/>
</dbReference>
<keyword evidence="2" id="KW-0547">Nucleotide-binding</keyword>
<evidence type="ECO:0000313" key="7">
    <source>
        <dbReference type="Proteomes" id="UP000460435"/>
    </source>
</evidence>
<dbReference type="Proteomes" id="UP000460435">
    <property type="component" value="Unassembled WGS sequence"/>
</dbReference>
<feature type="region of interest" description="Disordered" evidence="4">
    <location>
        <begin position="1"/>
        <end position="24"/>
    </location>
</feature>
<comment type="caution">
    <text evidence="6">The sequence shown here is derived from an EMBL/GenBank/DDBJ whole genome shotgun (WGS) entry which is preliminary data.</text>
</comment>
<evidence type="ECO:0000256" key="3">
    <source>
        <dbReference type="ARBA" id="ARBA00023204"/>
    </source>
</evidence>
<dbReference type="InterPro" id="IPR011335">
    <property type="entry name" value="Restrct_endonuc-II-like"/>
</dbReference>
<dbReference type="EMBL" id="WLZY01000001">
    <property type="protein sequence ID" value="NDL56103.1"/>
    <property type="molecule type" value="Genomic_DNA"/>
</dbReference>
<keyword evidence="1" id="KW-0227">DNA damage</keyword>
<evidence type="ECO:0000256" key="2">
    <source>
        <dbReference type="ARBA" id="ARBA00022806"/>
    </source>
</evidence>
<proteinExistence type="predicted"/>
<dbReference type="RefSeq" id="WP_162448735.1">
    <property type="nucleotide sequence ID" value="NZ_WLZY01000001.1"/>
</dbReference>
<dbReference type="AlphaFoldDB" id="A0A7K3LYJ1"/>
<evidence type="ECO:0000256" key="4">
    <source>
        <dbReference type="SAM" id="MobiDB-lite"/>
    </source>
</evidence>
<gene>
    <name evidence="6" type="ORF">F7O44_03340</name>
</gene>
<reference evidence="6 7" key="1">
    <citation type="submission" date="2019-11" db="EMBL/GenBank/DDBJ databases">
        <authorList>
            <person name="Li X.-J."/>
            <person name="Feng X.-M."/>
        </authorList>
    </citation>
    <scope>NUCLEOTIDE SEQUENCE [LARGE SCALE GENOMIC DNA]</scope>
    <source>
        <strain evidence="6 7">XMNu-373</strain>
    </source>
</reference>
<organism evidence="6 7">
    <name type="scientific">Phytoactinopolyspora mesophila</name>
    <dbReference type="NCBI Taxonomy" id="2650750"/>
    <lineage>
        <taxon>Bacteria</taxon>
        <taxon>Bacillati</taxon>
        <taxon>Actinomycetota</taxon>
        <taxon>Actinomycetes</taxon>
        <taxon>Jiangellales</taxon>
        <taxon>Jiangellaceae</taxon>
        <taxon>Phytoactinopolyspora</taxon>
    </lineage>
</organism>
<evidence type="ECO:0000259" key="5">
    <source>
        <dbReference type="Pfam" id="PF12705"/>
    </source>
</evidence>
<sequence>MNTPVASNASTAGEHPPPPVLSLSPSRAADFMSCPLLYRFRTIDRLPEPPSPDAARGTVVHTVLERLFELPAAERTPDVAIRLIRPAWDQLLAAEPEVAHLFGAEAAALETWLTSAEQLVERYFTLEDPQRFEPAERELYVETTLDSGLRLRGYVDRLDRAPATGEMRVVDYKTGKAPRAGFEQRAMFQMRFYALVLWRLHGTVPRLLQLIYLGSGEILRYEPDEADLRATERKLGALWDAINRATENKDWRPSPSRLCDWCAHQALCPEFGGTPPPVPESPVALESDTEAPSPRTSGADL</sequence>